<dbReference type="Proteomes" id="UP000500857">
    <property type="component" value="Chromosome"/>
</dbReference>
<name>A0A6H1U0Y2_9CYAN</name>
<gene>
    <name evidence="7" type="ORF">HCG48_19610</name>
</gene>
<feature type="transmembrane region" description="Helical" evidence="6">
    <location>
        <begin position="301"/>
        <end position="324"/>
    </location>
</feature>
<feature type="transmembrane region" description="Helical" evidence="6">
    <location>
        <begin position="158"/>
        <end position="181"/>
    </location>
</feature>
<protein>
    <submittedName>
        <fullName evidence="7">YihY/virulence factor BrkB family protein</fullName>
    </submittedName>
</protein>
<dbReference type="EMBL" id="CP051167">
    <property type="protein sequence ID" value="QIZ72522.1"/>
    <property type="molecule type" value="Genomic_DNA"/>
</dbReference>
<keyword evidence="2" id="KW-1003">Cell membrane</keyword>
<proteinExistence type="predicted"/>
<feature type="transmembrane region" description="Helical" evidence="6">
    <location>
        <begin position="95"/>
        <end position="117"/>
    </location>
</feature>
<organism evidence="7 8">
    <name type="scientific">Oxynema aestuarii AP17</name>
    <dbReference type="NCBI Taxonomy" id="2064643"/>
    <lineage>
        <taxon>Bacteria</taxon>
        <taxon>Bacillati</taxon>
        <taxon>Cyanobacteriota</taxon>
        <taxon>Cyanophyceae</taxon>
        <taxon>Oscillatoriophycideae</taxon>
        <taxon>Oscillatoriales</taxon>
        <taxon>Oscillatoriaceae</taxon>
        <taxon>Oxynema</taxon>
        <taxon>Oxynema aestuarii</taxon>
    </lineage>
</organism>
<dbReference type="NCBIfam" id="TIGR00765">
    <property type="entry name" value="yihY_not_rbn"/>
    <property type="match status" value="1"/>
</dbReference>
<keyword evidence="4 6" id="KW-1133">Transmembrane helix</keyword>
<dbReference type="AlphaFoldDB" id="A0A6H1U0Y2"/>
<feature type="transmembrane region" description="Helical" evidence="6">
    <location>
        <begin position="201"/>
        <end position="222"/>
    </location>
</feature>
<evidence type="ECO:0000313" key="8">
    <source>
        <dbReference type="Proteomes" id="UP000500857"/>
    </source>
</evidence>
<sequence>MRLADWFRALQHLRLIKITEFFDAKVRQQRWWKPLARLAQKLLGFLWRLLRKIFTSVGKRVVNFFQFFLYLNFSTLREAVDRANKQRLTGLSAEMAYHAMLALFPAILASIAAIGLFESLQSTLFDLARQIATVVPDEVRSTIRSLIQEVLESRNQEIFSIGFAGALWAFSGVMGAAMAALDRIHEIPHEQTRPFWKAKPIAIVLSVGTIILLIVASFLTFISDAIVRLLARRSCLIESGQECLMESGLLCLLEPIESCPLESQLLDGWQVWSRSMTLVVVSAAFAFIYRFGPSQRHPETPILPGAAIAAVLWAVISNLFRLYVSHFGNYNRTYGAVGTIVILLLWLYLSSLVTLFGAQLNVTVGAAMRRAKAKSEAIRRRRREANAASRQD</sequence>
<feature type="transmembrane region" description="Helical" evidence="6">
    <location>
        <begin position="271"/>
        <end position="289"/>
    </location>
</feature>
<evidence type="ECO:0000256" key="5">
    <source>
        <dbReference type="ARBA" id="ARBA00023136"/>
    </source>
</evidence>
<keyword evidence="8" id="KW-1185">Reference proteome</keyword>
<reference evidence="7 8" key="1">
    <citation type="submission" date="2020-04" db="EMBL/GenBank/DDBJ databases">
        <authorList>
            <person name="Basu S."/>
            <person name="Maruthanayagam V."/>
            <person name="Chakraborty S."/>
            <person name="Pramanik A."/>
            <person name="Mukherjee J."/>
            <person name="Brink B."/>
        </authorList>
    </citation>
    <scope>NUCLEOTIDE SEQUENCE [LARGE SCALE GENOMIC DNA]</scope>
    <source>
        <strain evidence="7 8">AP17</strain>
    </source>
</reference>
<dbReference type="InterPro" id="IPR017039">
    <property type="entry name" value="Virul_fac_BrkB"/>
</dbReference>
<evidence type="ECO:0000256" key="3">
    <source>
        <dbReference type="ARBA" id="ARBA00022692"/>
    </source>
</evidence>
<dbReference type="KEGG" id="oxy:HCG48_19610"/>
<feature type="transmembrane region" description="Helical" evidence="6">
    <location>
        <begin position="336"/>
        <end position="362"/>
    </location>
</feature>
<dbReference type="Pfam" id="PF03631">
    <property type="entry name" value="Virul_fac_BrkB"/>
    <property type="match status" value="1"/>
</dbReference>
<dbReference type="PANTHER" id="PTHR30213:SF0">
    <property type="entry name" value="UPF0761 MEMBRANE PROTEIN YIHY"/>
    <property type="match status" value="1"/>
</dbReference>
<dbReference type="PANTHER" id="PTHR30213">
    <property type="entry name" value="INNER MEMBRANE PROTEIN YHJD"/>
    <property type="match status" value="1"/>
</dbReference>
<dbReference type="RefSeq" id="WP_168570670.1">
    <property type="nucleotide sequence ID" value="NZ_CP051167.1"/>
</dbReference>
<evidence type="ECO:0000256" key="2">
    <source>
        <dbReference type="ARBA" id="ARBA00022475"/>
    </source>
</evidence>
<accession>A0A6H1U0Y2</accession>
<evidence type="ECO:0000256" key="4">
    <source>
        <dbReference type="ARBA" id="ARBA00022989"/>
    </source>
</evidence>
<comment type="subcellular location">
    <subcellularLocation>
        <location evidence="1">Cell membrane</location>
        <topology evidence="1">Multi-pass membrane protein</topology>
    </subcellularLocation>
</comment>
<evidence type="ECO:0000256" key="6">
    <source>
        <dbReference type="SAM" id="Phobius"/>
    </source>
</evidence>
<evidence type="ECO:0000256" key="1">
    <source>
        <dbReference type="ARBA" id="ARBA00004651"/>
    </source>
</evidence>
<evidence type="ECO:0000313" key="7">
    <source>
        <dbReference type="EMBL" id="QIZ72522.1"/>
    </source>
</evidence>
<keyword evidence="5 6" id="KW-0472">Membrane</keyword>
<keyword evidence="3 6" id="KW-0812">Transmembrane</keyword>
<dbReference type="GO" id="GO:0005886">
    <property type="term" value="C:plasma membrane"/>
    <property type="evidence" value="ECO:0007669"/>
    <property type="project" value="UniProtKB-SubCell"/>
</dbReference>